<dbReference type="EMBL" id="VFPT01000001">
    <property type="protein sequence ID" value="TQM92382.1"/>
    <property type="molecule type" value="Genomic_DNA"/>
</dbReference>
<organism evidence="1 2">
    <name type="scientific">Roseinatronobacter monicus</name>
    <dbReference type="NCBI Taxonomy" id="393481"/>
    <lineage>
        <taxon>Bacteria</taxon>
        <taxon>Pseudomonadati</taxon>
        <taxon>Pseudomonadota</taxon>
        <taxon>Alphaproteobacteria</taxon>
        <taxon>Rhodobacterales</taxon>
        <taxon>Paracoccaceae</taxon>
        <taxon>Roseinatronobacter</taxon>
    </lineage>
</organism>
<gene>
    <name evidence="1" type="ORF">BD293_0983</name>
</gene>
<evidence type="ECO:0000313" key="1">
    <source>
        <dbReference type="EMBL" id="TQM92382.1"/>
    </source>
</evidence>
<dbReference type="InterPro" id="IPR019650">
    <property type="entry name" value="DUF2513"/>
</dbReference>
<dbReference type="AlphaFoldDB" id="A0A543KBG0"/>
<dbReference type="RefSeq" id="WP_142080114.1">
    <property type="nucleotide sequence ID" value="NZ_VFPT01000001.1"/>
</dbReference>
<reference evidence="1 2" key="1">
    <citation type="submission" date="2019-06" db="EMBL/GenBank/DDBJ databases">
        <title>Genomic Encyclopedia of Archaeal and Bacterial Type Strains, Phase II (KMG-II): from individual species to whole genera.</title>
        <authorList>
            <person name="Goeker M."/>
        </authorList>
    </citation>
    <scope>NUCLEOTIDE SEQUENCE [LARGE SCALE GENOMIC DNA]</scope>
    <source>
        <strain evidence="1 2">DSM 18423</strain>
    </source>
</reference>
<proteinExistence type="predicted"/>
<dbReference type="Proteomes" id="UP000320582">
    <property type="component" value="Unassembled WGS sequence"/>
</dbReference>
<name>A0A543KBG0_9RHOB</name>
<dbReference type="Pfam" id="PF10711">
    <property type="entry name" value="DUF2513"/>
    <property type="match status" value="1"/>
</dbReference>
<comment type="caution">
    <text evidence="1">The sequence shown here is derived from an EMBL/GenBank/DDBJ whole genome shotgun (WGS) entry which is preliminary data.</text>
</comment>
<dbReference type="OrthoDB" id="6960201at2"/>
<evidence type="ECO:0000313" key="2">
    <source>
        <dbReference type="Proteomes" id="UP000320582"/>
    </source>
</evidence>
<keyword evidence="2" id="KW-1185">Reference proteome</keyword>
<protein>
    <submittedName>
        <fullName evidence="1">Uncharacterized protein DUF2513</fullName>
    </submittedName>
</protein>
<accession>A0A543KBG0</accession>
<sequence>MTRDDDFIREMLFEAEQLQEPYLVMPICLSPSEEELKRYMHGKWLSDAGLFLEVNDGVFRITNQGHDYLAAIRSDTVWDKTKDSAQKAGGVTLGLMKEIAVGYARQELTKLGIPLG</sequence>